<dbReference type="Proteomes" id="UP001517388">
    <property type="component" value="Unassembled WGS sequence"/>
</dbReference>
<protein>
    <submittedName>
        <fullName evidence="1">Serine/threonine protein kinase</fullName>
    </submittedName>
</protein>
<evidence type="ECO:0000313" key="2">
    <source>
        <dbReference type="Proteomes" id="UP001517388"/>
    </source>
</evidence>
<dbReference type="EMBL" id="VILF01000003">
    <property type="protein sequence ID" value="MTJ44093.1"/>
    <property type="molecule type" value="Genomic_DNA"/>
</dbReference>
<keyword evidence="1" id="KW-0808">Transferase</keyword>
<keyword evidence="1" id="KW-0723">Serine/threonine-protein kinase</keyword>
<keyword evidence="1" id="KW-0418">Kinase</keyword>
<keyword evidence="2" id="KW-1185">Reference proteome</keyword>
<comment type="caution">
    <text evidence="1">The sequence shown here is derived from an EMBL/GenBank/DDBJ whole genome shotgun (WGS) entry which is preliminary data.</text>
</comment>
<proteinExistence type="predicted"/>
<gene>
    <name evidence="1" type="ORF">FJR39_13245</name>
</gene>
<reference evidence="2" key="1">
    <citation type="journal article" date="2020" name="Toxins">
        <title>Phylogenomic Analysis of Secondary Metabolism in the Toxic Cyanobacterial Genera Anabaena, Dolichospermum and Aphanizomenon.</title>
        <authorList>
            <person name="Oesterholm J."/>
            <person name="Popin R.V."/>
            <person name="Fewer D.P."/>
            <person name="Sivonen K."/>
        </authorList>
    </citation>
    <scope>NUCLEOTIDE SEQUENCE [LARGE SCALE GENOMIC DNA]</scope>
    <source>
        <strain evidence="2">UHCC 0037</strain>
    </source>
</reference>
<evidence type="ECO:0000313" key="1">
    <source>
        <dbReference type="EMBL" id="MTJ44093.1"/>
    </source>
</evidence>
<name>A0ACC7S6D3_DOLFA</name>
<accession>A0ACC7S6D3</accession>
<organism evidence="1 2">
    <name type="scientific">Dolichospermum flos-aquae UHCC 0037</name>
    <dbReference type="NCBI Taxonomy" id="2590026"/>
    <lineage>
        <taxon>Bacteria</taxon>
        <taxon>Bacillati</taxon>
        <taxon>Cyanobacteriota</taxon>
        <taxon>Cyanophyceae</taxon>
        <taxon>Nostocales</taxon>
        <taxon>Aphanizomenonaceae</taxon>
        <taxon>Dolichospermum</taxon>
    </lineage>
</organism>
<sequence length="343" mass="39310">MAWVAGDQLQGGKYTIEKELRRGRFGITYLVKNKNGDRQIIKTLDVSSLISMDPLDRDSLETRFCREAVILTFCKHQYIVQFAEFFKEAEHWCLVMEYVAGVILDDLPLPLPEKDALDYIQQIGEALTVVHENNLIHGDVRPENIILRVREGIPEAVLVDFDFVHGESDYNSMAGPPNEKTRGFRSPELHTRNSDLTGTSDIYSLAATLYVLLTGKKPVDVKERIIDNVHLVQPQQINPKITDHVNKAILMGMEIKPEKRPKSVIEWLKQIEKPSKFDFKFFWNWHIWNWDKNLPLWTLVISAIAAFGTLLSGMAGWIPIFKVQPDNPPLHAPNPMPTKKPYN</sequence>